<proteinExistence type="predicted"/>
<organism evidence="2 3">
    <name type="scientific">Actinomadura keratinilytica</name>
    <dbReference type="NCBI Taxonomy" id="547461"/>
    <lineage>
        <taxon>Bacteria</taxon>
        <taxon>Bacillati</taxon>
        <taxon>Actinomycetota</taxon>
        <taxon>Actinomycetes</taxon>
        <taxon>Streptosporangiales</taxon>
        <taxon>Thermomonosporaceae</taxon>
        <taxon>Actinomadura</taxon>
    </lineage>
</organism>
<reference evidence="3" key="1">
    <citation type="journal article" date="2019" name="Int. J. Syst. Evol. Microbiol.">
        <title>The Global Catalogue of Microorganisms (GCM) 10K type strain sequencing project: providing services to taxonomists for standard genome sequencing and annotation.</title>
        <authorList>
            <consortium name="The Broad Institute Genomics Platform"/>
            <consortium name="The Broad Institute Genome Sequencing Center for Infectious Disease"/>
            <person name="Wu L."/>
            <person name="Ma J."/>
        </authorList>
    </citation>
    <scope>NUCLEOTIDE SEQUENCE [LARGE SCALE GENOMIC DNA]</scope>
    <source>
        <strain evidence="3">JCM 17316</strain>
    </source>
</reference>
<gene>
    <name evidence="2" type="ORF">GCM10022416_43060</name>
</gene>
<name>A0ABP7ZA51_9ACTN</name>
<dbReference type="EMBL" id="BAABDO010000074">
    <property type="protein sequence ID" value="GAA4148625.1"/>
    <property type="molecule type" value="Genomic_DNA"/>
</dbReference>
<sequence length="104" mass="10555">MAAAATLRPARLRPGDAVKVGAVGLRTRPLRAFLSALGIAAMVGVVGISSSSRADLDRTLAALGTNLLTVKPGSTLTGEQAQLPLEDPAIRASRLSPTEALATP</sequence>
<dbReference type="RefSeq" id="WP_345023330.1">
    <property type="nucleotide sequence ID" value="NZ_BAABDO010000074.1"/>
</dbReference>
<evidence type="ECO:0000313" key="2">
    <source>
        <dbReference type="EMBL" id="GAA4148625.1"/>
    </source>
</evidence>
<comment type="caution">
    <text evidence="2">The sequence shown here is derived from an EMBL/GenBank/DDBJ whole genome shotgun (WGS) entry which is preliminary data.</text>
</comment>
<evidence type="ECO:0000256" key="1">
    <source>
        <dbReference type="SAM" id="MobiDB-lite"/>
    </source>
</evidence>
<dbReference type="Proteomes" id="UP001500266">
    <property type="component" value="Unassembled WGS sequence"/>
</dbReference>
<protein>
    <recommendedName>
        <fullName evidence="4">ABC transporter permease</fullName>
    </recommendedName>
</protein>
<feature type="region of interest" description="Disordered" evidence="1">
    <location>
        <begin position="75"/>
        <end position="104"/>
    </location>
</feature>
<keyword evidence="3" id="KW-1185">Reference proteome</keyword>
<evidence type="ECO:0000313" key="3">
    <source>
        <dbReference type="Proteomes" id="UP001500266"/>
    </source>
</evidence>
<evidence type="ECO:0008006" key="4">
    <source>
        <dbReference type="Google" id="ProtNLM"/>
    </source>
</evidence>
<accession>A0ABP7ZA51</accession>